<dbReference type="KEGG" id="rrz:CS378_24715"/>
<feature type="active site" evidence="5">
    <location>
        <position position="249"/>
    </location>
</feature>
<dbReference type="Gene3D" id="3.40.309.10">
    <property type="entry name" value="Aldehyde Dehydrogenase, Chain A, domain 2"/>
    <property type="match status" value="1"/>
</dbReference>
<dbReference type="InterPro" id="IPR015590">
    <property type="entry name" value="Aldehyde_DH_dom"/>
</dbReference>
<name>A0A098BWJ0_9NOCA</name>
<dbReference type="FunFam" id="3.40.309.10:FF:000012">
    <property type="entry name" value="Betaine aldehyde dehydrogenase"/>
    <property type="match status" value="1"/>
</dbReference>
<gene>
    <name evidence="8" type="ORF">RHRU231_960119</name>
</gene>
<sequence length="474" mass="49993">MNNVLDRTKIYIGGEWVDSDGTGRIDVIAPATEDVIAVVAEGTAQDVDRAVRAARAAFPAWSALSGAERGAHLGKVAALMAERIDELAELVSRDMGMPVALAKPVQIGMPLKNITRYAELAATYDFDAGEVGNALIVREPIGVVGAITPWNYPLHQVVLKVFAALAGGCTVVLKPTEVAPLITYALVDLCDEAGLPPGVFNLVSGYGPVVGEAIAAHPDVDMVSFTGSTRAGKRVAVVAAETVKKVALELGGKSANVILDDADLTRAVTDGVAQCFLNSGQTCSALTRMLVPAERMNEVAALAEQVARAYTVGDPAAATTRLGPLVNANQFKRVRSYIDKGIEEGAELVLDGRETGLGTGYFVGPTVFANVTEDMTIAREEIFGPVLSIIGYRDEDDAVRIANDSDYGLSGGVWSADRARAERVARQLRTGQVYLNGGAFNTDAPFGGYKHSGVGREAGVFGLEEFLEVKALLR</sequence>
<comment type="similarity">
    <text evidence="1 6">Belongs to the aldehyde dehydrogenase family.</text>
</comment>
<dbReference type="PROSITE" id="PS00070">
    <property type="entry name" value="ALDEHYDE_DEHYDR_CYS"/>
    <property type="match status" value="1"/>
</dbReference>
<dbReference type="CDD" id="cd07138">
    <property type="entry name" value="ALDH_CddD_SSP0762"/>
    <property type="match status" value="1"/>
</dbReference>
<dbReference type="GeneID" id="66835144"/>
<evidence type="ECO:0000259" key="7">
    <source>
        <dbReference type="Pfam" id="PF00171"/>
    </source>
</evidence>
<dbReference type="PANTHER" id="PTHR42804:SF1">
    <property type="entry name" value="ALDEHYDE DEHYDROGENASE-RELATED"/>
    <property type="match status" value="1"/>
</dbReference>
<evidence type="ECO:0000256" key="3">
    <source>
        <dbReference type="ARBA" id="ARBA00024226"/>
    </source>
</evidence>
<dbReference type="EC" id="1.2.1.3" evidence="3"/>
<protein>
    <recommendedName>
        <fullName evidence="3">aldehyde dehydrogenase (NAD(+))</fullName>
        <ecNumber evidence="3">1.2.1.3</ecNumber>
    </recommendedName>
</protein>
<dbReference type="eggNOG" id="COG1012">
    <property type="taxonomic scope" value="Bacteria"/>
</dbReference>
<dbReference type="InterPro" id="IPR016163">
    <property type="entry name" value="Ald_DH_C"/>
</dbReference>
<dbReference type="InterPro" id="IPR016162">
    <property type="entry name" value="Ald_DH_N"/>
</dbReference>
<evidence type="ECO:0000313" key="9">
    <source>
        <dbReference type="Proteomes" id="UP000042997"/>
    </source>
</evidence>
<dbReference type="AlphaFoldDB" id="A0A098BWJ0"/>
<evidence type="ECO:0000256" key="1">
    <source>
        <dbReference type="ARBA" id="ARBA00009986"/>
    </source>
</evidence>
<proteinExistence type="inferred from homology"/>
<accession>A0A098BWJ0</accession>
<dbReference type="FunFam" id="3.40.605.10:FF:000007">
    <property type="entry name" value="NAD/NADP-dependent betaine aldehyde dehydrogenase"/>
    <property type="match status" value="1"/>
</dbReference>
<keyword evidence="2 6" id="KW-0560">Oxidoreductase</keyword>
<feature type="domain" description="Aldehyde dehydrogenase" evidence="7">
    <location>
        <begin position="16"/>
        <end position="471"/>
    </location>
</feature>
<organism evidence="8 9">
    <name type="scientific">Rhodococcus ruber</name>
    <dbReference type="NCBI Taxonomy" id="1830"/>
    <lineage>
        <taxon>Bacteria</taxon>
        <taxon>Bacillati</taxon>
        <taxon>Actinomycetota</taxon>
        <taxon>Actinomycetes</taxon>
        <taxon>Mycobacteriales</taxon>
        <taxon>Nocardiaceae</taxon>
        <taxon>Rhodococcus</taxon>
    </lineage>
</organism>
<dbReference type="Pfam" id="PF00171">
    <property type="entry name" value="Aldedh"/>
    <property type="match status" value="1"/>
</dbReference>
<dbReference type="Proteomes" id="UP000042997">
    <property type="component" value="Unassembled WGS sequence"/>
</dbReference>
<dbReference type="PANTHER" id="PTHR42804">
    <property type="entry name" value="ALDEHYDE DEHYDROGENASE"/>
    <property type="match status" value="1"/>
</dbReference>
<dbReference type="PROSITE" id="PS00687">
    <property type="entry name" value="ALDEHYDE_DEHYDR_GLU"/>
    <property type="match status" value="1"/>
</dbReference>
<dbReference type="RefSeq" id="WP_010595790.1">
    <property type="nucleotide sequence ID" value="NZ_CP023714.1"/>
</dbReference>
<evidence type="ECO:0000256" key="6">
    <source>
        <dbReference type="RuleBase" id="RU003345"/>
    </source>
</evidence>
<comment type="catalytic activity">
    <reaction evidence="4">
        <text>an aldehyde + NAD(+) + H2O = a carboxylate + NADH + 2 H(+)</text>
        <dbReference type="Rhea" id="RHEA:16185"/>
        <dbReference type="ChEBI" id="CHEBI:15377"/>
        <dbReference type="ChEBI" id="CHEBI:15378"/>
        <dbReference type="ChEBI" id="CHEBI:17478"/>
        <dbReference type="ChEBI" id="CHEBI:29067"/>
        <dbReference type="ChEBI" id="CHEBI:57540"/>
        <dbReference type="ChEBI" id="CHEBI:57945"/>
        <dbReference type="EC" id="1.2.1.3"/>
    </reaction>
</comment>
<dbReference type="InterPro" id="IPR029510">
    <property type="entry name" value="Ald_DH_CS_GLU"/>
</dbReference>
<dbReference type="SUPFAM" id="SSF53720">
    <property type="entry name" value="ALDH-like"/>
    <property type="match status" value="1"/>
</dbReference>
<evidence type="ECO:0000256" key="2">
    <source>
        <dbReference type="ARBA" id="ARBA00023002"/>
    </source>
</evidence>
<dbReference type="InterPro" id="IPR016160">
    <property type="entry name" value="Ald_DH_CS_CYS"/>
</dbReference>
<dbReference type="Gene3D" id="3.40.605.10">
    <property type="entry name" value="Aldehyde Dehydrogenase, Chain A, domain 1"/>
    <property type="match status" value="1"/>
</dbReference>
<reference evidence="8 9" key="1">
    <citation type="journal article" date="2014" name="Genome Announc.">
        <title>Draft Genome Sequence of Propane- and Butane-Oxidizing Actinobacterium Rhodococcus ruber IEGM 231.</title>
        <authorList>
            <person name="Ivshina I.B."/>
            <person name="Kuyukina M.S."/>
            <person name="Krivoruchko A.V."/>
            <person name="Barbe V."/>
            <person name="Fischer C."/>
        </authorList>
    </citation>
    <scope>NUCLEOTIDE SEQUENCE [LARGE SCALE GENOMIC DNA]</scope>
</reference>
<dbReference type="EMBL" id="CCSD01000112">
    <property type="protein sequence ID" value="CDZ92590.1"/>
    <property type="molecule type" value="Genomic_DNA"/>
</dbReference>
<evidence type="ECO:0000256" key="5">
    <source>
        <dbReference type="PROSITE-ProRule" id="PRU10007"/>
    </source>
</evidence>
<dbReference type="GO" id="GO:0004029">
    <property type="term" value="F:aldehyde dehydrogenase (NAD+) activity"/>
    <property type="evidence" value="ECO:0007669"/>
    <property type="project" value="UniProtKB-EC"/>
</dbReference>
<dbReference type="OrthoDB" id="6882680at2"/>
<evidence type="ECO:0000313" key="8">
    <source>
        <dbReference type="EMBL" id="CDZ92590.1"/>
    </source>
</evidence>
<dbReference type="InterPro" id="IPR016161">
    <property type="entry name" value="Ald_DH/histidinol_DH"/>
</dbReference>
<evidence type="ECO:0000256" key="4">
    <source>
        <dbReference type="ARBA" id="ARBA00049194"/>
    </source>
</evidence>